<accession>A0ABW5UV62</accession>
<gene>
    <name evidence="6" type="ORF">ACFSW6_19850</name>
</gene>
<keyword evidence="4" id="KW-1133">Transmembrane helix</keyword>
<dbReference type="EMBL" id="JBHUMV010000010">
    <property type="protein sequence ID" value="MFD2756334.1"/>
    <property type="molecule type" value="Genomic_DNA"/>
</dbReference>
<comment type="catalytic activity">
    <reaction evidence="2">
        <text>2 GTP = 3',3'-c-di-GMP + 2 diphosphate</text>
        <dbReference type="Rhea" id="RHEA:24898"/>
        <dbReference type="ChEBI" id="CHEBI:33019"/>
        <dbReference type="ChEBI" id="CHEBI:37565"/>
        <dbReference type="ChEBI" id="CHEBI:58805"/>
        <dbReference type="EC" id="2.7.7.65"/>
    </reaction>
</comment>
<dbReference type="PANTHER" id="PTHR45138">
    <property type="entry name" value="REGULATORY COMPONENTS OF SENSORY TRANSDUCTION SYSTEM"/>
    <property type="match status" value="1"/>
</dbReference>
<dbReference type="CDD" id="cd01949">
    <property type="entry name" value="GGDEF"/>
    <property type="match status" value="1"/>
</dbReference>
<dbReference type="SUPFAM" id="SSF55073">
    <property type="entry name" value="Nucleotide cyclase"/>
    <property type="match status" value="1"/>
</dbReference>
<evidence type="ECO:0000256" key="4">
    <source>
        <dbReference type="SAM" id="Phobius"/>
    </source>
</evidence>
<keyword evidence="3" id="KW-0175">Coiled coil</keyword>
<dbReference type="Proteomes" id="UP001597463">
    <property type="component" value="Unassembled WGS sequence"/>
</dbReference>
<reference evidence="7" key="1">
    <citation type="journal article" date="2019" name="Int. J. Syst. Evol. Microbiol.">
        <title>The Global Catalogue of Microorganisms (GCM) 10K type strain sequencing project: providing services to taxonomists for standard genome sequencing and annotation.</title>
        <authorList>
            <consortium name="The Broad Institute Genomics Platform"/>
            <consortium name="The Broad Institute Genome Sequencing Center for Infectious Disease"/>
            <person name="Wu L."/>
            <person name="Ma J."/>
        </authorList>
    </citation>
    <scope>NUCLEOTIDE SEQUENCE [LARGE SCALE GENOMIC DNA]</scope>
    <source>
        <strain evidence="7">TISTR 1906</strain>
    </source>
</reference>
<evidence type="ECO:0000313" key="6">
    <source>
        <dbReference type="EMBL" id="MFD2756334.1"/>
    </source>
</evidence>
<dbReference type="NCBIfam" id="TIGR00254">
    <property type="entry name" value="GGDEF"/>
    <property type="match status" value="1"/>
</dbReference>
<keyword evidence="4" id="KW-0472">Membrane</keyword>
<dbReference type="InterPro" id="IPR029787">
    <property type="entry name" value="Nucleotide_cyclase"/>
</dbReference>
<feature type="transmembrane region" description="Helical" evidence="4">
    <location>
        <begin position="172"/>
        <end position="195"/>
    </location>
</feature>
<keyword evidence="7" id="KW-1185">Reference proteome</keyword>
<feature type="coiled-coil region" evidence="3">
    <location>
        <begin position="193"/>
        <end position="220"/>
    </location>
</feature>
<feature type="transmembrane region" description="Helical" evidence="4">
    <location>
        <begin position="118"/>
        <end position="135"/>
    </location>
</feature>
<dbReference type="Gene3D" id="3.30.70.270">
    <property type="match status" value="1"/>
</dbReference>
<keyword evidence="4" id="KW-0812">Transmembrane</keyword>
<dbReference type="EC" id="2.7.7.65" evidence="1"/>
<feature type="transmembrane region" description="Helical" evidence="4">
    <location>
        <begin position="142"/>
        <end position="160"/>
    </location>
</feature>
<comment type="caution">
    <text evidence="6">The sequence shown here is derived from an EMBL/GenBank/DDBJ whole genome shotgun (WGS) entry which is preliminary data.</text>
</comment>
<dbReference type="RefSeq" id="WP_245633345.1">
    <property type="nucleotide sequence ID" value="NZ_BCNT01000006.1"/>
</dbReference>
<feature type="domain" description="GGDEF" evidence="5">
    <location>
        <begin position="248"/>
        <end position="380"/>
    </location>
</feature>
<name>A0ABW5UV62_9BURK</name>
<feature type="transmembrane region" description="Helical" evidence="4">
    <location>
        <begin position="92"/>
        <end position="112"/>
    </location>
</feature>
<dbReference type="PANTHER" id="PTHR45138:SF9">
    <property type="entry name" value="DIGUANYLATE CYCLASE DGCM-RELATED"/>
    <property type="match status" value="1"/>
</dbReference>
<feature type="transmembrane region" description="Helical" evidence="4">
    <location>
        <begin position="62"/>
        <end position="80"/>
    </location>
</feature>
<dbReference type="Pfam" id="PF00990">
    <property type="entry name" value="GGDEF"/>
    <property type="match status" value="1"/>
</dbReference>
<protein>
    <recommendedName>
        <fullName evidence="1">diguanylate cyclase</fullName>
        <ecNumber evidence="1">2.7.7.65</ecNumber>
    </recommendedName>
</protein>
<evidence type="ECO:0000313" key="7">
    <source>
        <dbReference type="Proteomes" id="UP001597463"/>
    </source>
</evidence>
<evidence type="ECO:0000256" key="3">
    <source>
        <dbReference type="SAM" id="Coils"/>
    </source>
</evidence>
<dbReference type="InterPro" id="IPR000160">
    <property type="entry name" value="GGDEF_dom"/>
</dbReference>
<proteinExistence type="predicted"/>
<dbReference type="PROSITE" id="PS50887">
    <property type="entry name" value="GGDEF"/>
    <property type="match status" value="1"/>
</dbReference>
<organism evidence="6 7">
    <name type="scientific">Comamonas terrae</name>
    <dbReference type="NCBI Taxonomy" id="673548"/>
    <lineage>
        <taxon>Bacteria</taxon>
        <taxon>Pseudomonadati</taxon>
        <taxon>Pseudomonadota</taxon>
        <taxon>Betaproteobacteria</taxon>
        <taxon>Burkholderiales</taxon>
        <taxon>Comamonadaceae</taxon>
        <taxon>Comamonas</taxon>
    </lineage>
</organism>
<evidence type="ECO:0000256" key="1">
    <source>
        <dbReference type="ARBA" id="ARBA00012528"/>
    </source>
</evidence>
<evidence type="ECO:0000256" key="2">
    <source>
        <dbReference type="ARBA" id="ARBA00034247"/>
    </source>
</evidence>
<dbReference type="InterPro" id="IPR050469">
    <property type="entry name" value="Diguanylate_Cyclase"/>
</dbReference>
<dbReference type="SMART" id="SM00267">
    <property type="entry name" value="GGDEF"/>
    <property type="match status" value="1"/>
</dbReference>
<feature type="transmembrane region" description="Helical" evidence="4">
    <location>
        <begin position="31"/>
        <end position="56"/>
    </location>
</feature>
<evidence type="ECO:0000259" key="5">
    <source>
        <dbReference type="PROSITE" id="PS50887"/>
    </source>
</evidence>
<dbReference type="InterPro" id="IPR043128">
    <property type="entry name" value="Rev_trsase/Diguanyl_cyclase"/>
</dbReference>
<sequence>MSPETSAPSRSLLQRMLDLLLTNEPRQRMSLVTTGLACLLMVFCILAMKLVAAAGLADEELVHWWALASGACVFASFALIRSGFTRHWHDPAFTHIQITYAITSNAAAYVIAGHARGIVPPILAVIMMFGVFGLGPAQIKALLAYGLVAFCIAGAVVQWWGPPDTTTPGALAAVYLLIVVMVLVTSTALTLRAHAVRERLQAKKRELSRAVEQIRDLATRDELTGLPNRRYMLEVMRIEGLRAGRSGQPLLMAQLDLDFFKAVNDTYGHGAGDQVLQCFARTVLACVRNTDILARWGGEEFVLLMADTSAEDGQRLLERVRATVADTPVQLAPGVIINLTISIGAAQLNRDETPLRLLQRTDEALYSAKRQGRNSVVWAE</sequence>